<keyword evidence="9" id="KW-1185">Reference proteome</keyword>
<comment type="caution">
    <text evidence="8">The sequence shown here is derived from an EMBL/GenBank/DDBJ whole genome shotgun (WGS) entry which is preliminary data.</text>
</comment>
<dbReference type="InterPro" id="IPR047187">
    <property type="entry name" value="SF1_C_Upf1"/>
</dbReference>
<evidence type="ECO:0000256" key="5">
    <source>
        <dbReference type="ARBA" id="ARBA00022840"/>
    </source>
</evidence>
<dbReference type="FunFam" id="3.40.50.300:FF:000326">
    <property type="entry name" value="P-loop containing nucleoside triphosphate hydrolase"/>
    <property type="match status" value="1"/>
</dbReference>
<dbReference type="InterPro" id="IPR041679">
    <property type="entry name" value="DNA2/NAM7-like_C"/>
</dbReference>
<dbReference type="Pfam" id="PF13087">
    <property type="entry name" value="AAA_12"/>
    <property type="match status" value="1"/>
</dbReference>
<sequence>MTGTYFENLLNQLTAERTADEAAFNQLTAGTSAAERRSAGICWYPIAIRGTEPVRGDYLSIEVERTTNRELGHQFRFGSSVALFSNYDRADRVNGTITYVGADRMRITLLTEELPDWADAGKLGIDLLFDAYSYDEMQDAVKLAAKTDNRLIKVLTGQESPKFSATTPPFSTSSLNISQQQAVERMLSAEDLAIVHGPPGTGKTTTLVAGIAALVASGEPQLLVVAPSNTAVDLLSEKLAERGLSVLRIGNPVRVSERLQQLTLDSRIAEHHQAKEIKRLKKQAASFKDMAHKYKRSFGKAERDQRKALFDEAHRIVRDATKIEEFIIEDVIAKAQVITATLVGADHYTIRNRRYRTVILDEAGQSLEPAAWIPILKADRLIMAGDHQQLPPTVKSAQSGLTTTLLEKCVALHPEAVTLLETQYRMNTAIMGFSSLKFYEGRLQASPTVANRLLAPGDKPFTFIDTAGAGYEEQPDGTSMSNPEEAAFIVRHIASMDYMGRSVAVIAPYQKQVALLKELLAETRVEVNTVDGFQGQERDVVYLSLTRSNAEGVIGFLSDYRRMNVAMTRPRMKLILVGDSATLGQSPFYAELIAYAEALGGYESVWDY</sequence>
<feature type="domain" description="DNA2/NAM7 helicase-like C-terminal" evidence="7">
    <location>
        <begin position="402"/>
        <end position="580"/>
    </location>
</feature>
<evidence type="ECO:0000313" key="9">
    <source>
        <dbReference type="Proteomes" id="UP000244168"/>
    </source>
</evidence>
<dbReference type="GO" id="GO:0016787">
    <property type="term" value="F:hydrolase activity"/>
    <property type="evidence" value="ECO:0007669"/>
    <property type="project" value="UniProtKB-KW"/>
</dbReference>
<keyword evidence="3" id="KW-0378">Hydrolase</keyword>
<evidence type="ECO:0000256" key="4">
    <source>
        <dbReference type="ARBA" id="ARBA00022806"/>
    </source>
</evidence>
<dbReference type="Proteomes" id="UP000244168">
    <property type="component" value="Unassembled WGS sequence"/>
</dbReference>
<dbReference type="InterPro" id="IPR041677">
    <property type="entry name" value="DNA2/NAM7_AAA_11"/>
</dbReference>
<dbReference type="Gene3D" id="2.40.30.270">
    <property type="match status" value="1"/>
</dbReference>
<dbReference type="PANTHER" id="PTHR43788">
    <property type="entry name" value="DNA2/NAM7 HELICASE FAMILY MEMBER"/>
    <property type="match status" value="1"/>
</dbReference>
<comment type="similarity">
    <text evidence="1">Belongs to the DNA2/NAM7 helicase family.</text>
</comment>
<dbReference type="GO" id="GO:0043139">
    <property type="term" value="F:5'-3' DNA helicase activity"/>
    <property type="evidence" value="ECO:0007669"/>
    <property type="project" value="TreeGrafter"/>
</dbReference>
<dbReference type="InterPro" id="IPR027417">
    <property type="entry name" value="P-loop_NTPase"/>
</dbReference>
<evidence type="ECO:0000256" key="3">
    <source>
        <dbReference type="ARBA" id="ARBA00022801"/>
    </source>
</evidence>
<dbReference type="AlphaFoldDB" id="A0A2T5JBL5"/>
<keyword evidence="5" id="KW-0067">ATP-binding</keyword>
<reference evidence="8 9" key="1">
    <citation type="submission" date="2018-04" db="EMBL/GenBank/DDBJ databases">
        <title>Genomic Encyclopedia of Archaeal and Bacterial Type Strains, Phase II (KMG-II): from individual species to whole genera.</title>
        <authorList>
            <person name="Goeker M."/>
        </authorList>
    </citation>
    <scope>NUCLEOTIDE SEQUENCE [LARGE SCALE GENOMIC DNA]</scope>
    <source>
        <strain evidence="8 9">DSM 26809</strain>
    </source>
</reference>
<dbReference type="Gene3D" id="3.40.50.300">
    <property type="entry name" value="P-loop containing nucleotide triphosphate hydrolases"/>
    <property type="match status" value="2"/>
</dbReference>
<dbReference type="SUPFAM" id="SSF52540">
    <property type="entry name" value="P-loop containing nucleoside triphosphate hydrolases"/>
    <property type="match status" value="1"/>
</dbReference>
<keyword evidence="2" id="KW-0547">Nucleotide-binding</keyword>
<dbReference type="RefSeq" id="WP_107828435.1">
    <property type="nucleotide sequence ID" value="NZ_CP160205.1"/>
</dbReference>
<dbReference type="EMBL" id="QAOQ01000003">
    <property type="protein sequence ID" value="PTQ98261.1"/>
    <property type="molecule type" value="Genomic_DNA"/>
</dbReference>
<evidence type="ECO:0000259" key="6">
    <source>
        <dbReference type="Pfam" id="PF13086"/>
    </source>
</evidence>
<gene>
    <name evidence="8" type="ORF">C8P68_103422</name>
</gene>
<evidence type="ECO:0000259" key="7">
    <source>
        <dbReference type="Pfam" id="PF13087"/>
    </source>
</evidence>
<feature type="domain" description="DNA2/NAM7 helicase helicase" evidence="6">
    <location>
        <begin position="175"/>
        <end position="396"/>
    </location>
</feature>
<dbReference type="GO" id="GO:0005694">
    <property type="term" value="C:chromosome"/>
    <property type="evidence" value="ECO:0007669"/>
    <property type="project" value="UniProtKB-ARBA"/>
</dbReference>
<dbReference type="OrthoDB" id="9757917at2"/>
<dbReference type="GO" id="GO:0005524">
    <property type="term" value="F:ATP binding"/>
    <property type="evidence" value="ECO:0007669"/>
    <property type="project" value="UniProtKB-KW"/>
</dbReference>
<dbReference type="InterPro" id="IPR050534">
    <property type="entry name" value="Coronavir_polyprotein_1ab"/>
</dbReference>
<evidence type="ECO:0000256" key="1">
    <source>
        <dbReference type="ARBA" id="ARBA00007913"/>
    </source>
</evidence>
<dbReference type="PANTHER" id="PTHR43788:SF8">
    <property type="entry name" value="DNA-BINDING PROTEIN SMUBP-2"/>
    <property type="match status" value="1"/>
</dbReference>
<organism evidence="8 9">
    <name type="scientific">Mucilaginibacter yixingensis</name>
    <dbReference type="NCBI Taxonomy" id="1295612"/>
    <lineage>
        <taxon>Bacteria</taxon>
        <taxon>Pseudomonadati</taxon>
        <taxon>Bacteroidota</taxon>
        <taxon>Sphingobacteriia</taxon>
        <taxon>Sphingobacteriales</taxon>
        <taxon>Sphingobacteriaceae</taxon>
        <taxon>Mucilaginibacter</taxon>
    </lineage>
</organism>
<dbReference type="Pfam" id="PF13086">
    <property type="entry name" value="AAA_11"/>
    <property type="match status" value="1"/>
</dbReference>
<protein>
    <submittedName>
        <fullName evidence="8">Putative DNA helicase</fullName>
    </submittedName>
</protein>
<name>A0A2T5JBL5_9SPHI</name>
<keyword evidence="4 8" id="KW-0347">Helicase</keyword>
<accession>A0A2T5JBL5</accession>
<evidence type="ECO:0000313" key="8">
    <source>
        <dbReference type="EMBL" id="PTQ98261.1"/>
    </source>
</evidence>
<dbReference type="CDD" id="cd18808">
    <property type="entry name" value="SF1_C_Upf1"/>
    <property type="match status" value="1"/>
</dbReference>
<proteinExistence type="inferred from homology"/>
<evidence type="ECO:0000256" key="2">
    <source>
        <dbReference type="ARBA" id="ARBA00022741"/>
    </source>
</evidence>